<comment type="subcellular location">
    <subcellularLocation>
        <location evidence="1">Membrane</location>
    </subcellularLocation>
</comment>
<feature type="transmembrane region" description="Helical" evidence="5">
    <location>
        <begin position="187"/>
        <end position="208"/>
    </location>
</feature>
<reference evidence="7 8" key="1">
    <citation type="submission" date="2016-11" db="EMBL/GenBank/DDBJ databases">
        <title>The macronuclear genome of Stentor coeruleus: a giant cell with tiny introns.</title>
        <authorList>
            <person name="Slabodnick M."/>
            <person name="Ruby J.G."/>
            <person name="Reiff S.B."/>
            <person name="Swart E.C."/>
            <person name="Gosai S."/>
            <person name="Prabakaran S."/>
            <person name="Witkowska E."/>
            <person name="Larue G.E."/>
            <person name="Fisher S."/>
            <person name="Freeman R.M."/>
            <person name="Gunawardena J."/>
            <person name="Chu W."/>
            <person name="Stover N.A."/>
            <person name="Gregory B.D."/>
            <person name="Nowacki M."/>
            <person name="Derisi J."/>
            <person name="Roy S.W."/>
            <person name="Marshall W.F."/>
            <person name="Sood P."/>
        </authorList>
    </citation>
    <scope>NUCLEOTIDE SEQUENCE [LARGE SCALE GENOMIC DNA]</scope>
    <source>
        <strain evidence="7">WM001</strain>
    </source>
</reference>
<dbReference type="GO" id="GO:0005506">
    <property type="term" value="F:iron ion binding"/>
    <property type="evidence" value="ECO:0007669"/>
    <property type="project" value="InterPro"/>
</dbReference>
<dbReference type="InterPro" id="IPR050307">
    <property type="entry name" value="Sterol_Desaturase_Related"/>
</dbReference>
<evidence type="ECO:0000313" key="8">
    <source>
        <dbReference type="Proteomes" id="UP000187209"/>
    </source>
</evidence>
<evidence type="ECO:0000256" key="1">
    <source>
        <dbReference type="ARBA" id="ARBA00004370"/>
    </source>
</evidence>
<keyword evidence="3 5" id="KW-1133">Transmembrane helix</keyword>
<dbReference type="InterPro" id="IPR006694">
    <property type="entry name" value="Fatty_acid_hydroxylase"/>
</dbReference>
<keyword evidence="2 5" id="KW-0812">Transmembrane</keyword>
<feature type="domain" description="Fatty acid hydroxylase" evidence="6">
    <location>
        <begin position="145"/>
        <end position="278"/>
    </location>
</feature>
<accession>A0A1R2AZX8</accession>
<dbReference type="PANTHER" id="PTHR11863">
    <property type="entry name" value="STEROL DESATURASE"/>
    <property type="match status" value="1"/>
</dbReference>
<dbReference type="OrthoDB" id="421628at2759"/>
<proteinExistence type="predicted"/>
<feature type="transmembrane region" description="Helical" evidence="5">
    <location>
        <begin position="53"/>
        <end position="76"/>
    </location>
</feature>
<feature type="transmembrane region" description="Helical" evidence="5">
    <location>
        <begin position="105"/>
        <end position="128"/>
    </location>
</feature>
<dbReference type="Pfam" id="PF04116">
    <property type="entry name" value="FA_hydroxylase"/>
    <property type="match status" value="1"/>
</dbReference>
<evidence type="ECO:0000313" key="7">
    <source>
        <dbReference type="EMBL" id="OMJ70094.1"/>
    </source>
</evidence>
<protein>
    <recommendedName>
        <fullName evidence="6">Fatty acid hydroxylase domain-containing protein</fullName>
    </recommendedName>
</protein>
<keyword evidence="4 5" id="KW-0472">Membrane</keyword>
<organism evidence="7 8">
    <name type="scientific">Stentor coeruleus</name>
    <dbReference type="NCBI Taxonomy" id="5963"/>
    <lineage>
        <taxon>Eukaryota</taxon>
        <taxon>Sar</taxon>
        <taxon>Alveolata</taxon>
        <taxon>Ciliophora</taxon>
        <taxon>Postciliodesmatophora</taxon>
        <taxon>Heterotrichea</taxon>
        <taxon>Heterotrichida</taxon>
        <taxon>Stentoridae</taxon>
        <taxon>Stentor</taxon>
    </lineage>
</organism>
<evidence type="ECO:0000256" key="3">
    <source>
        <dbReference type="ARBA" id="ARBA00022989"/>
    </source>
</evidence>
<feature type="transmembrane region" description="Helical" evidence="5">
    <location>
        <begin position="20"/>
        <end position="41"/>
    </location>
</feature>
<gene>
    <name evidence="7" type="ORF">SteCoe_32011</name>
</gene>
<keyword evidence="8" id="KW-1185">Reference proteome</keyword>
<dbReference type="EMBL" id="MPUH01001125">
    <property type="protein sequence ID" value="OMJ70094.1"/>
    <property type="molecule type" value="Genomic_DNA"/>
</dbReference>
<dbReference type="Proteomes" id="UP000187209">
    <property type="component" value="Unassembled WGS sequence"/>
</dbReference>
<sequence length="291" mass="34627">MLGLVNYEIERLKYRNFWLIPGALFFSFYIFILPIPMYFIFHWLKSNFSQIHVCVMGIIISHHITFITHSLVFYLITKLSLPFLEKYRVDNKWPYHLFKKAMQTLSWNFLIAIPIVEYFFAYVGMMQVRQNDEIPPYTEIFWQIVFCMITEEIWTYTFHRLLHTPMLYKYHKKHHEYTASIGYSAEYAHIVEFIFVNIMATGSGSMLLGNKMHSITFMLWISYRIGDTIDLHSGYDFPWIPYSVFPFATTATYHDIHHTSNNGNYSSQFVILDYLLGTESIKNKNVKGKNN</sequence>
<dbReference type="AlphaFoldDB" id="A0A1R2AZX8"/>
<dbReference type="GO" id="GO:0016020">
    <property type="term" value="C:membrane"/>
    <property type="evidence" value="ECO:0007669"/>
    <property type="project" value="UniProtKB-SubCell"/>
</dbReference>
<evidence type="ECO:0000256" key="2">
    <source>
        <dbReference type="ARBA" id="ARBA00022692"/>
    </source>
</evidence>
<dbReference type="GO" id="GO:0008610">
    <property type="term" value="P:lipid biosynthetic process"/>
    <property type="evidence" value="ECO:0007669"/>
    <property type="project" value="InterPro"/>
</dbReference>
<comment type="caution">
    <text evidence="7">The sequence shown here is derived from an EMBL/GenBank/DDBJ whole genome shotgun (WGS) entry which is preliminary data.</text>
</comment>
<evidence type="ECO:0000256" key="5">
    <source>
        <dbReference type="SAM" id="Phobius"/>
    </source>
</evidence>
<evidence type="ECO:0000259" key="6">
    <source>
        <dbReference type="Pfam" id="PF04116"/>
    </source>
</evidence>
<feature type="transmembrane region" description="Helical" evidence="5">
    <location>
        <begin position="140"/>
        <end position="159"/>
    </location>
</feature>
<evidence type="ECO:0000256" key="4">
    <source>
        <dbReference type="ARBA" id="ARBA00023136"/>
    </source>
</evidence>
<dbReference type="GO" id="GO:0016491">
    <property type="term" value="F:oxidoreductase activity"/>
    <property type="evidence" value="ECO:0007669"/>
    <property type="project" value="InterPro"/>
</dbReference>
<name>A0A1R2AZX8_9CILI</name>